<dbReference type="GO" id="GO:0008168">
    <property type="term" value="F:methyltransferase activity"/>
    <property type="evidence" value="ECO:0007669"/>
    <property type="project" value="UniProtKB-KW"/>
</dbReference>
<keyword evidence="1" id="KW-0808">Transferase</keyword>
<dbReference type="InterPro" id="IPR010719">
    <property type="entry name" value="MnmM_MeTrfase"/>
</dbReference>
<gene>
    <name evidence="1" type="ORF">I8U20_08060</name>
</gene>
<dbReference type="AlphaFoldDB" id="A0A8I1ADD3"/>
<accession>A0A8I1ADD3</accession>
<dbReference type="EMBL" id="JAECVW010000003">
    <property type="protein sequence ID" value="MBH8595284.1"/>
    <property type="molecule type" value="Genomic_DNA"/>
</dbReference>
<evidence type="ECO:0000313" key="1">
    <source>
        <dbReference type="EMBL" id="MBH8595284.1"/>
    </source>
</evidence>
<evidence type="ECO:0000313" key="2">
    <source>
        <dbReference type="Proteomes" id="UP000633619"/>
    </source>
</evidence>
<keyword evidence="1" id="KW-0489">Methyltransferase</keyword>
<dbReference type="Proteomes" id="UP000633619">
    <property type="component" value="Unassembled WGS sequence"/>
</dbReference>
<name>A0A8I1ADD3_THEIN</name>
<dbReference type="Gene3D" id="3.40.50.150">
    <property type="entry name" value="Vaccinia Virus protein VP39"/>
    <property type="match status" value="1"/>
</dbReference>
<protein>
    <submittedName>
        <fullName evidence="1">Methyltransferase domain-containing protein</fullName>
    </submittedName>
</protein>
<dbReference type="PANTHER" id="PTHR35276">
    <property type="entry name" value="S-ADENOSYL-L-METHIONINE-DEPENDENT METHYLTRANSFERASES SUPERFAMILY PROTEIN"/>
    <property type="match status" value="1"/>
</dbReference>
<dbReference type="GO" id="GO:0032259">
    <property type="term" value="P:methylation"/>
    <property type="evidence" value="ECO:0007669"/>
    <property type="project" value="UniProtKB-KW"/>
</dbReference>
<dbReference type="Pfam" id="PF06962">
    <property type="entry name" value="rRNA_methylase"/>
    <property type="match status" value="1"/>
</dbReference>
<dbReference type="PANTHER" id="PTHR35276:SF1">
    <property type="entry name" value="TRNA (MNM(5)S(2)U34)-METHYLTRANSFERASE, CHLOROPLASTIC"/>
    <property type="match status" value="1"/>
</dbReference>
<comment type="caution">
    <text evidence="1">The sequence shown here is derived from an EMBL/GenBank/DDBJ whole genome shotgun (WGS) entry which is preliminary data.</text>
</comment>
<dbReference type="SUPFAM" id="SSF53335">
    <property type="entry name" value="S-adenosyl-L-methionine-dependent methyltransferases"/>
    <property type="match status" value="1"/>
</dbReference>
<reference evidence="1 2" key="1">
    <citation type="submission" date="2020-12" db="EMBL/GenBank/DDBJ databases">
        <title>WGS of Thermoactinomyces spp.</title>
        <authorList>
            <person name="Cheng K."/>
        </authorList>
    </citation>
    <scope>NUCLEOTIDE SEQUENCE [LARGE SCALE GENOMIC DNA]</scope>
    <source>
        <strain evidence="2">CICC 10671\DSM 43846</strain>
    </source>
</reference>
<sequence length="190" mass="20988">MIVPSILQSAHQWASEVLTPGGAAIDATTGNGHDTLFLARQVGPDGHVFGFDIQEQAIQNTRRRLLAENAHRQVTLFQKSHDQMYEVLPEELLGKVQVVMFNLGYLPHGDKTIITRPDTTVRAMQQALRFLTSGGLLIAALYTGHPGGKEEAGSVIAWASGLSPRSFQVMWQQMVNRDRSPSLLMIEKRS</sequence>
<dbReference type="CDD" id="cd02440">
    <property type="entry name" value="AdoMet_MTases"/>
    <property type="match status" value="1"/>
</dbReference>
<proteinExistence type="predicted"/>
<dbReference type="InterPro" id="IPR029063">
    <property type="entry name" value="SAM-dependent_MTases_sf"/>
</dbReference>
<keyword evidence="2" id="KW-1185">Reference proteome</keyword>
<dbReference type="RefSeq" id="WP_181731570.1">
    <property type="nucleotide sequence ID" value="NZ_JACEIR010000002.1"/>
</dbReference>
<organism evidence="1 2">
    <name type="scientific">Thermoactinomyces intermedius</name>
    <dbReference type="NCBI Taxonomy" id="2024"/>
    <lineage>
        <taxon>Bacteria</taxon>
        <taxon>Bacillati</taxon>
        <taxon>Bacillota</taxon>
        <taxon>Bacilli</taxon>
        <taxon>Bacillales</taxon>
        <taxon>Thermoactinomycetaceae</taxon>
        <taxon>Thermoactinomyces</taxon>
    </lineage>
</organism>